<proteinExistence type="predicted"/>
<dbReference type="EMBL" id="BMNT01000016">
    <property type="protein sequence ID" value="GGK87786.1"/>
    <property type="molecule type" value="Genomic_DNA"/>
</dbReference>
<feature type="region of interest" description="Disordered" evidence="1">
    <location>
        <begin position="1"/>
        <end position="25"/>
    </location>
</feature>
<dbReference type="AlphaFoldDB" id="A0A917R407"/>
<evidence type="ECO:0000313" key="2">
    <source>
        <dbReference type="EMBL" id="GGK87786.1"/>
    </source>
</evidence>
<comment type="caution">
    <text evidence="2">The sequence shown here is derived from an EMBL/GenBank/DDBJ whole genome shotgun (WGS) entry which is preliminary data.</text>
</comment>
<protein>
    <submittedName>
        <fullName evidence="2">Uncharacterized protein</fullName>
    </submittedName>
</protein>
<dbReference type="SUPFAM" id="SSF51182">
    <property type="entry name" value="RmlC-like cupins"/>
    <property type="match status" value="1"/>
</dbReference>
<accession>A0A917R407</accession>
<dbReference type="InterPro" id="IPR014710">
    <property type="entry name" value="RmlC-like_jellyroll"/>
</dbReference>
<dbReference type="RefSeq" id="WP_189163873.1">
    <property type="nucleotide sequence ID" value="NZ_BMNT01000016.1"/>
</dbReference>
<keyword evidence="3" id="KW-1185">Reference proteome</keyword>
<dbReference type="InterPro" id="IPR011051">
    <property type="entry name" value="RmlC_Cupin_sf"/>
</dbReference>
<dbReference type="Proteomes" id="UP000645217">
    <property type="component" value="Unassembled WGS sequence"/>
</dbReference>
<gene>
    <name evidence="2" type="ORF">GCM10007964_32880</name>
</gene>
<name>A0A917R407_9ACTN</name>
<reference evidence="2" key="2">
    <citation type="submission" date="2020-09" db="EMBL/GenBank/DDBJ databases">
        <authorList>
            <person name="Sun Q."/>
            <person name="Ohkuma M."/>
        </authorList>
    </citation>
    <scope>NUCLEOTIDE SEQUENCE</scope>
    <source>
        <strain evidence="2">JCM 13064</strain>
    </source>
</reference>
<feature type="compositionally biased region" description="Basic and acidic residues" evidence="1">
    <location>
        <begin position="1"/>
        <end position="20"/>
    </location>
</feature>
<evidence type="ECO:0000256" key="1">
    <source>
        <dbReference type="SAM" id="MobiDB-lite"/>
    </source>
</evidence>
<reference evidence="2" key="1">
    <citation type="journal article" date="2014" name="Int. J. Syst. Evol. Microbiol.">
        <title>Complete genome sequence of Corynebacterium casei LMG S-19264T (=DSM 44701T), isolated from a smear-ripened cheese.</title>
        <authorList>
            <consortium name="US DOE Joint Genome Institute (JGI-PGF)"/>
            <person name="Walter F."/>
            <person name="Albersmeier A."/>
            <person name="Kalinowski J."/>
            <person name="Ruckert C."/>
        </authorList>
    </citation>
    <scope>NUCLEOTIDE SEQUENCE</scope>
    <source>
        <strain evidence="2">JCM 13064</strain>
    </source>
</reference>
<dbReference type="Gene3D" id="2.60.120.10">
    <property type="entry name" value="Jelly Rolls"/>
    <property type="match status" value="1"/>
</dbReference>
<organism evidence="2 3">
    <name type="scientific">Sphaerisporangium melleum</name>
    <dbReference type="NCBI Taxonomy" id="321316"/>
    <lineage>
        <taxon>Bacteria</taxon>
        <taxon>Bacillati</taxon>
        <taxon>Actinomycetota</taxon>
        <taxon>Actinomycetes</taxon>
        <taxon>Streptosporangiales</taxon>
        <taxon>Streptosporangiaceae</taxon>
        <taxon>Sphaerisporangium</taxon>
    </lineage>
</organism>
<sequence>MSGAPDPRRSRAEAPGHAEPWDELGTELVLDEERVKCWIETVPPGERRPAHTHRHPWVTIVLSGAFCESLTEHGELIKKASLETGRVIFNRGDDLPMRHYVRNISDRTLTMVAIELRDGKD</sequence>
<evidence type="ECO:0000313" key="3">
    <source>
        <dbReference type="Proteomes" id="UP000645217"/>
    </source>
</evidence>